<dbReference type="SUPFAM" id="SSF48403">
    <property type="entry name" value="Ankyrin repeat"/>
    <property type="match status" value="1"/>
</dbReference>
<evidence type="ECO:0008006" key="3">
    <source>
        <dbReference type="Google" id="ProtNLM"/>
    </source>
</evidence>
<evidence type="ECO:0000313" key="2">
    <source>
        <dbReference type="Proteomes" id="UP001470230"/>
    </source>
</evidence>
<sequence>MKEIQEKFLEFLNDEVNCDDIITFFDDQKIFNDTNLFKSFLHMIVKISNGFHRSNGLIAKMEQIIQFFKEKIEQNFTNNEIFEIFKSNKRILLILIENKLLTIDKSITLFISEGKYLDAFYPHYFFPEVKPFLSKSLTEEILKEIPDNFDKKRQIGENDNYICQLIQNDSIDEFVSYVNQTNISLSIEIEPSIFETNPFLIKYTSTLIEYAAFYGSIQIFQYLRLNKVNLEKFHFDLTPSLWFYSIHGNNADIIHILEENHIRPLHDSYQDCFAESIKCHHNGIANYFITNYLSEKRENNFEIFITSIKYYNFAFVVVDHVRSSLFYLCRYDYFHIVKMILDENIIDVNYKLRILKKIIMNTV</sequence>
<proteinExistence type="predicted"/>
<gene>
    <name evidence="1" type="ORF">M9Y10_019494</name>
</gene>
<dbReference type="InterPro" id="IPR036770">
    <property type="entry name" value="Ankyrin_rpt-contain_sf"/>
</dbReference>
<dbReference type="Proteomes" id="UP001470230">
    <property type="component" value="Unassembled WGS sequence"/>
</dbReference>
<protein>
    <recommendedName>
        <fullName evidence="3">DUF3447 domain-containing protein</fullName>
    </recommendedName>
</protein>
<reference evidence="1 2" key="1">
    <citation type="submission" date="2024-04" db="EMBL/GenBank/DDBJ databases">
        <title>Tritrichomonas musculus Genome.</title>
        <authorList>
            <person name="Alves-Ferreira E."/>
            <person name="Grigg M."/>
            <person name="Lorenzi H."/>
            <person name="Galac M."/>
        </authorList>
    </citation>
    <scope>NUCLEOTIDE SEQUENCE [LARGE SCALE GENOMIC DNA]</scope>
    <source>
        <strain evidence="1 2">EAF2021</strain>
    </source>
</reference>
<evidence type="ECO:0000313" key="1">
    <source>
        <dbReference type="EMBL" id="KAK8846925.1"/>
    </source>
</evidence>
<keyword evidence="2" id="KW-1185">Reference proteome</keyword>
<comment type="caution">
    <text evidence="1">The sequence shown here is derived from an EMBL/GenBank/DDBJ whole genome shotgun (WGS) entry which is preliminary data.</text>
</comment>
<dbReference type="PANTHER" id="PTHR24159">
    <property type="match status" value="1"/>
</dbReference>
<dbReference type="PANTHER" id="PTHR24159:SF5">
    <property type="entry name" value="ANK_REP_REGION DOMAIN-CONTAINING PROTEIN"/>
    <property type="match status" value="1"/>
</dbReference>
<organism evidence="1 2">
    <name type="scientific">Tritrichomonas musculus</name>
    <dbReference type="NCBI Taxonomy" id="1915356"/>
    <lineage>
        <taxon>Eukaryota</taxon>
        <taxon>Metamonada</taxon>
        <taxon>Parabasalia</taxon>
        <taxon>Tritrichomonadida</taxon>
        <taxon>Tritrichomonadidae</taxon>
        <taxon>Tritrichomonas</taxon>
    </lineage>
</organism>
<dbReference type="EMBL" id="JAPFFF010000028">
    <property type="protein sequence ID" value="KAK8846925.1"/>
    <property type="molecule type" value="Genomic_DNA"/>
</dbReference>
<name>A0ABR2HGG2_9EUKA</name>
<accession>A0ABR2HGG2</accession>